<reference evidence="10 11" key="1">
    <citation type="submission" date="2014-08" db="EMBL/GenBank/DDBJ databases">
        <authorList>
            <person name="Chen Y.-H."/>
        </authorList>
    </citation>
    <scope>NUCLEOTIDE SEQUENCE [LARGE SCALE GENOMIC DNA]</scope>
</reference>
<dbReference type="GO" id="GO:0005975">
    <property type="term" value="P:carbohydrate metabolic process"/>
    <property type="evidence" value="ECO:0007669"/>
    <property type="project" value="InterPro"/>
</dbReference>
<dbReference type="InterPro" id="IPR003476">
    <property type="entry name" value="Glyco_hydro_42"/>
</dbReference>
<dbReference type="Gene3D" id="3.20.20.80">
    <property type="entry name" value="Glycosidases"/>
    <property type="match status" value="1"/>
</dbReference>
<keyword evidence="6" id="KW-0862">Zinc</keyword>
<evidence type="ECO:0000256" key="2">
    <source>
        <dbReference type="ARBA" id="ARBA00005940"/>
    </source>
</evidence>
<dbReference type="Pfam" id="PF02449">
    <property type="entry name" value="Glyco_hydro_42"/>
    <property type="match status" value="1"/>
</dbReference>
<keyword evidence="4" id="KW-0479">Metal-binding</keyword>
<feature type="domain" description="Glycoside hydrolase family 42 N-terminal" evidence="8">
    <location>
        <begin position="29"/>
        <end position="376"/>
    </location>
</feature>
<evidence type="ECO:0000256" key="6">
    <source>
        <dbReference type="ARBA" id="ARBA00022833"/>
    </source>
</evidence>
<dbReference type="PANTHER" id="PTHR36447">
    <property type="entry name" value="BETA-GALACTOSIDASE GANA"/>
    <property type="match status" value="1"/>
</dbReference>
<dbReference type="GO" id="GO:0009341">
    <property type="term" value="C:beta-galactosidase complex"/>
    <property type="evidence" value="ECO:0007669"/>
    <property type="project" value="InterPro"/>
</dbReference>
<proteinExistence type="inferred from homology"/>
<evidence type="ECO:0000259" key="8">
    <source>
        <dbReference type="Pfam" id="PF02449"/>
    </source>
</evidence>
<dbReference type="SUPFAM" id="SSF52317">
    <property type="entry name" value="Class I glutamine amidotransferase-like"/>
    <property type="match status" value="1"/>
</dbReference>
<dbReference type="PANTHER" id="PTHR36447:SF2">
    <property type="entry name" value="BETA-GALACTOSIDASE YESZ"/>
    <property type="match status" value="1"/>
</dbReference>
<comment type="similarity">
    <text evidence="2">Belongs to the glycosyl hydrolase 42 family.</text>
</comment>
<comment type="catalytic activity">
    <reaction evidence="1">
        <text>Hydrolysis of terminal non-reducing beta-D-galactose residues in beta-D-galactosides.</text>
        <dbReference type="EC" id="3.2.1.23"/>
    </reaction>
</comment>
<gene>
    <name evidence="10" type="primary">bgaB</name>
    <name evidence="10" type="ORF">NGAL_HAMBI1145_18360</name>
</gene>
<keyword evidence="5" id="KW-0378">Hydrolase</keyword>
<protein>
    <recommendedName>
        <fullName evidence="3">beta-galactosidase</fullName>
        <ecNumber evidence="3">3.2.1.23</ecNumber>
    </recommendedName>
</protein>
<dbReference type="InterPro" id="IPR017853">
    <property type="entry name" value="GH"/>
</dbReference>
<dbReference type="InterPro" id="IPR013529">
    <property type="entry name" value="Glyco_hydro_42_N"/>
</dbReference>
<feature type="domain" description="Beta-galactosidase trimerisation" evidence="9">
    <location>
        <begin position="451"/>
        <end position="612"/>
    </location>
</feature>
<name>A0A0T7FET3_NEOGA</name>
<evidence type="ECO:0000259" key="9">
    <source>
        <dbReference type="Pfam" id="PF08532"/>
    </source>
</evidence>
<organism evidence="10 11">
    <name type="scientific">Neorhizobium galegae bv. officinalis</name>
    <dbReference type="NCBI Taxonomy" id="323656"/>
    <lineage>
        <taxon>Bacteria</taxon>
        <taxon>Pseudomonadati</taxon>
        <taxon>Pseudomonadota</taxon>
        <taxon>Alphaproteobacteria</taxon>
        <taxon>Hyphomicrobiales</taxon>
        <taxon>Rhizobiaceae</taxon>
        <taxon>Rhizobium/Agrobacterium group</taxon>
        <taxon>Neorhizobium</taxon>
    </lineage>
</organism>
<accession>A0A0T7FET3</accession>
<evidence type="ECO:0000256" key="5">
    <source>
        <dbReference type="ARBA" id="ARBA00022801"/>
    </source>
</evidence>
<dbReference type="Gene3D" id="3.40.50.880">
    <property type="match status" value="1"/>
</dbReference>
<evidence type="ECO:0000256" key="7">
    <source>
        <dbReference type="ARBA" id="ARBA00023295"/>
    </source>
</evidence>
<keyword evidence="7" id="KW-0326">Glycosidase</keyword>
<dbReference type="Proteomes" id="UP000046176">
    <property type="component" value="Unassembled WGS sequence"/>
</dbReference>
<sequence length="710" mass="79550">MSMKKDRTMLRNDIQFPYGAVYFRKSNPPREDWERDYATAGEDGLNIFRHWFMWSAIETAPGVYDWEEYDRQMDLAAENGIKTVIAELIHAVPDWAVRKYADALQVNADGTRLGSYMGVSAATGGFSNNGGGAGALTLNCPDVKEAAGRFLTALATRYKDHPAIFGYDVWNECNYSADVDYSSYAKSAFRKWLEKKYGTLKVLGKAWHRYSYAEWEDIEPPVHMAPYPECIDWLQFKRDNFYDQMQWRIDTIRAVDPKNTIAAHGISGAIPNMAANGCDDWLAASKVEIYGFTWIQARKGSEAWKNWYGVDINRAAARGKPFWHAERQGGPLWLQPQVIGRDKDDGRVAEPEDIRLWSMTSFAGGARGVLNLRWRPLLDGPLFGAFGAYGMDGARTPRSKMQSDMAKWANDPAQAALWEAKPVRGEIGILVVPETQEWDYLLNYDRKEKPYPEAMWGGYRAFLENGVQPDWVHIDDIDAYDRLYFPYPIMFTAEQAKRLAAWVENGGTLIAEACPGYFGDRGHVGQVQPNMGLDKVFGAREDQVEFMPDIGDRIHFKLDEAAVDGDGFLQSYVLAGGTARGNFDDGRLAVVENSYGKGRTLLIGSNPSVAYYKSQGKTNGAFFAELLRWSGCTPHAALSNKALFARIHKGEKGCFLWLVNPTRSAQVTEVKLAEGHGRLADGRAVWPIGHAQDGGKIGVPARDVLILRLE</sequence>
<dbReference type="EC" id="3.2.1.23" evidence="3"/>
<dbReference type="GO" id="GO:0004565">
    <property type="term" value="F:beta-galactosidase activity"/>
    <property type="evidence" value="ECO:0007669"/>
    <property type="project" value="UniProtKB-EC"/>
</dbReference>
<evidence type="ECO:0000313" key="10">
    <source>
        <dbReference type="EMBL" id="CDZ33439.1"/>
    </source>
</evidence>
<dbReference type="EMBL" id="CCRH01000004">
    <property type="protein sequence ID" value="CDZ33439.1"/>
    <property type="molecule type" value="Genomic_DNA"/>
</dbReference>
<dbReference type="CDD" id="cd03143">
    <property type="entry name" value="A4_beta-galactosidase_middle_domain"/>
    <property type="match status" value="1"/>
</dbReference>
<evidence type="ECO:0000256" key="1">
    <source>
        <dbReference type="ARBA" id="ARBA00001412"/>
    </source>
</evidence>
<dbReference type="InterPro" id="IPR029062">
    <property type="entry name" value="Class_I_gatase-like"/>
</dbReference>
<dbReference type="InterPro" id="IPR013738">
    <property type="entry name" value="Beta_galactosidase_Trimer"/>
</dbReference>
<evidence type="ECO:0000313" key="11">
    <source>
        <dbReference type="Proteomes" id="UP000046176"/>
    </source>
</evidence>
<dbReference type="GO" id="GO:0046872">
    <property type="term" value="F:metal ion binding"/>
    <property type="evidence" value="ECO:0007669"/>
    <property type="project" value="UniProtKB-KW"/>
</dbReference>
<evidence type="ECO:0000256" key="3">
    <source>
        <dbReference type="ARBA" id="ARBA00012756"/>
    </source>
</evidence>
<dbReference type="Pfam" id="PF08532">
    <property type="entry name" value="Glyco_hydro_42M"/>
    <property type="match status" value="1"/>
</dbReference>
<dbReference type="SUPFAM" id="SSF51445">
    <property type="entry name" value="(Trans)glycosidases"/>
    <property type="match status" value="1"/>
</dbReference>
<dbReference type="AlphaFoldDB" id="A0A0T7FET3"/>
<evidence type="ECO:0000256" key="4">
    <source>
        <dbReference type="ARBA" id="ARBA00022723"/>
    </source>
</evidence>